<protein>
    <submittedName>
        <fullName evidence="3">Uncharacterized protein</fullName>
    </submittedName>
</protein>
<comment type="caution">
    <text evidence="3">The sequence shown here is derived from an EMBL/GenBank/DDBJ whole genome shotgun (WGS) entry which is preliminary data.</text>
</comment>
<dbReference type="Proteomes" id="UP000215199">
    <property type="component" value="Unassembled WGS sequence"/>
</dbReference>
<accession>A0A229SNX1</accession>
<keyword evidence="2" id="KW-0812">Transmembrane</keyword>
<name>A0A229SNX1_9PSEU</name>
<feature type="region of interest" description="Disordered" evidence="1">
    <location>
        <begin position="18"/>
        <end position="37"/>
    </location>
</feature>
<dbReference type="EMBL" id="NMUL01000060">
    <property type="protein sequence ID" value="OXM60512.1"/>
    <property type="molecule type" value="Genomic_DNA"/>
</dbReference>
<keyword evidence="2" id="KW-0472">Membrane</keyword>
<evidence type="ECO:0000256" key="1">
    <source>
        <dbReference type="SAM" id="MobiDB-lite"/>
    </source>
</evidence>
<evidence type="ECO:0000256" key="2">
    <source>
        <dbReference type="SAM" id="Phobius"/>
    </source>
</evidence>
<evidence type="ECO:0000313" key="3">
    <source>
        <dbReference type="EMBL" id="OXM60512.1"/>
    </source>
</evidence>
<dbReference type="AlphaFoldDB" id="A0A229SNX1"/>
<keyword evidence="4" id="KW-1185">Reference proteome</keyword>
<proteinExistence type="predicted"/>
<sequence length="191" mass="19531">MVAAVTLRMAETSARVRPSRANRVNPRAPAFKPEATRASSVRSNGRYVPASPVMSVASLANRCCCTSWHRPSSAGWRAWAALAAAAIAGGNCLIASAYFVGSLSLCASANPESPSLSVPIAAAAARPAAGTSSNDPDAVAATCQLSQKPDRSLVAFPGATRSCSFSSVVCTCAGSRSVGVSRSASPTWSRR</sequence>
<reference evidence="4" key="1">
    <citation type="submission" date="2017-07" db="EMBL/GenBank/DDBJ databases">
        <title>Comparative genome mining reveals phylogenetic distribution patterns of secondary metabolites in Amycolatopsis.</title>
        <authorList>
            <person name="Adamek M."/>
            <person name="Alanjary M."/>
            <person name="Sales-Ortells H."/>
            <person name="Goodfellow M."/>
            <person name="Bull A.T."/>
            <person name="Kalinowski J."/>
            <person name="Ziemert N."/>
        </authorList>
    </citation>
    <scope>NUCLEOTIDE SEQUENCE [LARGE SCALE GENOMIC DNA]</scope>
    <source>
        <strain evidence="4">H5</strain>
    </source>
</reference>
<keyword evidence="2" id="KW-1133">Transmembrane helix</keyword>
<organism evidence="3 4">
    <name type="scientific">Amycolatopsis vastitatis</name>
    <dbReference type="NCBI Taxonomy" id="1905142"/>
    <lineage>
        <taxon>Bacteria</taxon>
        <taxon>Bacillati</taxon>
        <taxon>Actinomycetota</taxon>
        <taxon>Actinomycetes</taxon>
        <taxon>Pseudonocardiales</taxon>
        <taxon>Pseudonocardiaceae</taxon>
        <taxon>Amycolatopsis</taxon>
    </lineage>
</organism>
<feature type="transmembrane region" description="Helical" evidence="2">
    <location>
        <begin position="78"/>
        <end position="100"/>
    </location>
</feature>
<evidence type="ECO:0000313" key="4">
    <source>
        <dbReference type="Proteomes" id="UP000215199"/>
    </source>
</evidence>
<gene>
    <name evidence="3" type="ORF">CF165_42600</name>
</gene>